<proteinExistence type="predicted"/>
<dbReference type="EMBL" id="JBHUGI010000034">
    <property type="protein sequence ID" value="MFD1929274.1"/>
    <property type="molecule type" value="Genomic_DNA"/>
</dbReference>
<reference evidence="4" key="1">
    <citation type="journal article" date="2019" name="Int. J. Syst. Evol. Microbiol.">
        <title>The Global Catalogue of Microorganisms (GCM) 10K type strain sequencing project: providing services to taxonomists for standard genome sequencing and annotation.</title>
        <authorList>
            <consortium name="The Broad Institute Genomics Platform"/>
            <consortium name="The Broad Institute Genome Sequencing Center for Infectious Disease"/>
            <person name="Wu L."/>
            <person name="Ma J."/>
        </authorList>
    </citation>
    <scope>NUCLEOTIDE SEQUENCE [LARGE SCALE GENOMIC DNA]</scope>
    <source>
        <strain evidence="4">CGMCC 4.7177</strain>
    </source>
</reference>
<evidence type="ECO:0000259" key="1">
    <source>
        <dbReference type="Pfam" id="PF01609"/>
    </source>
</evidence>
<organism evidence="3 4">
    <name type="scientific">Sporosarcina siberiensis</name>
    <dbReference type="NCBI Taxonomy" id="1365606"/>
    <lineage>
        <taxon>Bacteria</taxon>
        <taxon>Bacillati</taxon>
        <taxon>Bacillota</taxon>
        <taxon>Bacilli</taxon>
        <taxon>Bacillales</taxon>
        <taxon>Caryophanaceae</taxon>
        <taxon>Sporosarcina</taxon>
    </lineage>
</organism>
<protein>
    <submittedName>
        <fullName evidence="3">IS1182 family transposase</fullName>
    </submittedName>
</protein>
<dbReference type="InterPro" id="IPR008490">
    <property type="entry name" value="Transposase_InsH_N"/>
</dbReference>
<sequence length="485" mass="55976">MISIQDEFNLSPLSVIYDLIVPKNNLLRQINDLVDFSFVFDELQSSYCHDNGRMAICPIRMFKYLLLKSIYKLSDVDVVERSQFDMSFKYFLNMTPEEDVINPSSLTKFRRGRLKDNQLMDLLISKTIEIALEKDVIKSRSIIVDSTHTNARYNHKTANQFLQEKSKAVRKAVYQLNPDFKEKFPTKPCSSDVEEELTYCRRVIEAVEQHSDYADIPVVKERLNVLKETIEDFTIELSYSNDKDARFGHKTADHSFFGYKTHIAMNEERLITAAIITTGNKNDGKHLQELVEKSKLTGVKVDTVIGDTAYSAKENIAYTKERQIELVSKLHPIISNGIRSNNEDFVFNKDAGTYSCKAGHLAKNIKREITGQNKRNPRTRYMFDVEKCKVCPFKKGCYKNGAKSKSFYVAQKSTEHQEQMVFQESDQFKKMARERYKIEAKNSELKQRHGYKKAIASGLFGMQIQGAATIFVVNLKRIIKLMNEK</sequence>
<evidence type="ECO:0000259" key="2">
    <source>
        <dbReference type="Pfam" id="PF05598"/>
    </source>
</evidence>
<feature type="domain" description="Transposase IS4-like" evidence="1">
    <location>
        <begin position="241"/>
        <end position="474"/>
    </location>
</feature>
<keyword evidence="4" id="KW-1185">Reference proteome</keyword>
<dbReference type="Pfam" id="PF01609">
    <property type="entry name" value="DDE_Tnp_1"/>
    <property type="match status" value="1"/>
</dbReference>
<dbReference type="Pfam" id="PF05598">
    <property type="entry name" value="DUF772"/>
    <property type="match status" value="1"/>
</dbReference>
<dbReference type="NCBIfam" id="NF033551">
    <property type="entry name" value="transpos_IS1182"/>
    <property type="match status" value="1"/>
</dbReference>
<dbReference type="InterPro" id="IPR002559">
    <property type="entry name" value="Transposase_11"/>
</dbReference>
<dbReference type="PANTHER" id="PTHR33408">
    <property type="entry name" value="TRANSPOSASE"/>
    <property type="match status" value="1"/>
</dbReference>
<feature type="domain" description="Transposase InsH N-terminal" evidence="2">
    <location>
        <begin position="20"/>
        <end position="111"/>
    </location>
</feature>
<dbReference type="PANTHER" id="PTHR33408:SF2">
    <property type="entry name" value="TRANSPOSASE DDE DOMAIN-CONTAINING PROTEIN"/>
    <property type="match status" value="1"/>
</dbReference>
<comment type="caution">
    <text evidence="3">The sequence shown here is derived from an EMBL/GenBank/DDBJ whole genome shotgun (WGS) entry which is preliminary data.</text>
</comment>
<accession>A0ABW4SJF5</accession>
<dbReference type="InterPro" id="IPR047629">
    <property type="entry name" value="IS1182_transpos"/>
</dbReference>
<evidence type="ECO:0000313" key="4">
    <source>
        <dbReference type="Proteomes" id="UP001597218"/>
    </source>
</evidence>
<dbReference type="Proteomes" id="UP001597218">
    <property type="component" value="Unassembled WGS sequence"/>
</dbReference>
<name>A0ABW4SJF5_9BACL</name>
<evidence type="ECO:0000313" key="3">
    <source>
        <dbReference type="EMBL" id="MFD1929274.1"/>
    </source>
</evidence>
<dbReference type="RefSeq" id="WP_381539277.1">
    <property type="nucleotide sequence ID" value="NZ_JBHUGI010000034.1"/>
</dbReference>
<gene>
    <name evidence="3" type="ORF">ACFSFY_14625</name>
</gene>